<dbReference type="Proteomes" id="UP000659496">
    <property type="component" value="Unassembled WGS sequence"/>
</dbReference>
<feature type="binding site" evidence="11">
    <location>
        <position position="237"/>
    </location>
    <ligand>
        <name>Mn(2+)</name>
        <dbReference type="ChEBI" id="CHEBI:29035"/>
    </ligand>
</feature>
<dbReference type="NCBIfam" id="NF002086">
    <property type="entry name" value="PRK00915.1-3"/>
    <property type="match status" value="1"/>
</dbReference>
<feature type="region of interest" description="Regulatory domain" evidence="11">
    <location>
        <begin position="392"/>
        <end position="518"/>
    </location>
</feature>
<dbReference type="CDD" id="cd07940">
    <property type="entry name" value="DRE_TIM_IPMS"/>
    <property type="match status" value="1"/>
</dbReference>
<dbReference type="InterPro" id="IPR000891">
    <property type="entry name" value="PYR_CT"/>
</dbReference>
<dbReference type="PROSITE" id="PS50991">
    <property type="entry name" value="PYR_CT"/>
    <property type="match status" value="1"/>
</dbReference>
<keyword evidence="11" id="KW-0963">Cytoplasm</keyword>
<gene>
    <name evidence="11" type="primary">leuA</name>
    <name evidence="13" type="ORF">H9659_11890</name>
</gene>
<comment type="cofactor">
    <cofactor evidence="11">
        <name>Mn(2+)</name>
        <dbReference type="ChEBI" id="CHEBI:29035"/>
    </cofactor>
</comment>
<evidence type="ECO:0000256" key="5">
    <source>
        <dbReference type="ARBA" id="ARBA00022430"/>
    </source>
</evidence>
<dbReference type="PANTHER" id="PTHR10277:SF9">
    <property type="entry name" value="2-ISOPROPYLMALATE SYNTHASE 1, CHLOROPLASTIC-RELATED"/>
    <property type="match status" value="1"/>
</dbReference>
<dbReference type="HAMAP" id="MF_01025">
    <property type="entry name" value="LeuA_type1"/>
    <property type="match status" value="1"/>
</dbReference>
<feature type="domain" description="Pyruvate carboxyltransferase" evidence="12">
    <location>
        <begin position="4"/>
        <end position="266"/>
    </location>
</feature>
<dbReference type="EC" id="2.3.3.13" evidence="3 11"/>
<comment type="function">
    <text evidence="11">Catalyzes the condensation of the acetyl group of acetyl-CoA with 3-methyl-2-oxobutanoate (2-ketoisovalerate) to form 3-carboxy-3-hydroxy-4-methylpentanoate (2-isopropylmalate).</text>
</comment>
<dbReference type="InterPro" id="IPR050073">
    <property type="entry name" value="2-IPM_HCS-like"/>
</dbReference>
<evidence type="ECO:0000256" key="11">
    <source>
        <dbReference type="HAMAP-Rule" id="MF_01025"/>
    </source>
</evidence>
<dbReference type="Gene3D" id="1.10.238.260">
    <property type="match status" value="1"/>
</dbReference>
<dbReference type="Gene3D" id="3.30.160.270">
    <property type="match status" value="1"/>
</dbReference>
<keyword evidence="10 11" id="KW-0100">Branched-chain amino acid biosynthesis</keyword>
<evidence type="ECO:0000256" key="7">
    <source>
        <dbReference type="ARBA" id="ARBA00022679"/>
    </source>
</evidence>
<name>A0ABR8PLH2_9BACL</name>
<comment type="similarity">
    <text evidence="2 11">Belongs to the alpha-IPM synthase/homocitrate synthase family. LeuA type 1 subfamily.</text>
</comment>
<dbReference type="InterPro" id="IPR002034">
    <property type="entry name" value="AIPM/Hcit_synth_CS"/>
</dbReference>
<feature type="binding site" evidence="11">
    <location>
        <position position="201"/>
    </location>
    <ligand>
        <name>Mn(2+)</name>
        <dbReference type="ChEBI" id="CHEBI:29035"/>
    </ligand>
</feature>
<dbReference type="InterPro" id="IPR013709">
    <property type="entry name" value="2-isopropylmalate_synth_dimer"/>
</dbReference>
<dbReference type="RefSeq" id="WP_191690758.1">
    <property type="nucleotide sequence ID" value="NZ_JACSQY010000009.1"/>
</dbReference>
<dbReference type="InterPro" id="IPR036230">
    <property type="entry name" value="LeuA_allosteric_dom_sf"/>
</dbReference>
<dbReference type="PROSITE" id="PS00815">
    <property type="entry name" value="AIPM_HOMOCIT_SYNTH_1"/>
    <property type="match status" value="1"/>
</dbReference>
<dbReference type="InterPro" id="IPR013785">
    <property type="entry name" value="Aldolase_TIM"/>
</dbReference>
<dbReference type="PANTHER" id="PTHR10277">
    <property type="entry name" value="HOMOCITRATE SYNTHASE-RELATED"/>
    <property type="match status" value="1"/>
</dbReference>
<dbReference type="SMART" id="SM00917">
    <property type="entry name" value="LeuA_dimer"/>
    <property type="match status" value="1"/>
</dbReference>
<keyword evidence="7 11" id="KW-0808">Transferase</keyword>
<dbReference type="EMBL" id="JACSQY010000009">
    <property type="protein sequence ID" value="MBD7909026.1"/>
    <property type="molecule type" value="Genomic_DNA"/>
</dbReference>
<comment type="caution">
    <text evidence="13">The sequence shown here is derived from an EMBL/GenBank/DDBJ whole genome shotgun (WGS) entry which is preliminary data.</text>
</comment>
<comment type="pathway">
    <text evidence="1 11">Amino-acid biosynthesis; L-leucine biosynthesis; L-leucine from 3-methyl-2-oxobutanoate: step 1/4.</text>
</comment>
<evidence type="ECO:0000256" key="3">
    <source>
        <dbReference type="ARBA" id="ARBA00012973"/>
    </source>
</evidence>
<keyword evidence="8 11" id="KW-0479">Metal-binding</keyword>
<dbReference type="InterPro" id="IPR005671">
    <property type="entry name" value="LeuA_bact_synth"/>
</dbReference>
<dbReference type="PROSITE" id="PS00816">
    <property type="entry name" value="AIPM_HOMOCIT_SYNTH_2"/>
    <property type="match status" value="1"/>
</dbReference>
<evidence type="ECO:0000256" key="10">
    <source>
        <dbReference type="ARBA" id="ARBA00023304"/>
    </source>
</evidence>
<dbReference type="NCBIfam" id="NF002088">
    <property type="entry name" value="PRK00915.1-5"/>
    <property type="match status" value="1"/>
</dbReference>
<evidence type="ECO:0000256" key="4">
    <source>
        <dbReference type="ARBA" id="ARBA00018198"/>
    </source>
</evidence>
<sequence length="518" mass="56353">MRRIDFFDTTLRDGEQSAGINLNTAEKLEIARQLERLGATVIEAGFPASSPGDFEAVKRIATTVRNSTVTGLARAVKSDIDTSWDALKGAEQPHLHVFLATSSIHMEYKLKKTPDQVVDIAVEAVKYARSKFPLVQWSAEDAFRSDPAFLVRILNEVIAAGATTVNIPDTVGYASPQEYGALFRFLKENVLGIDRVKLSAHCHNDLGMAVANSIAAIENGADQVEGTINGIGERAGNAALEEIAVALHIRKDFYNLETGIHLNEIKRTSELVSRLTGVMIQPNKAVVGKNAFAHESGIHQDGMLKNPETYEIITPALIGATKEPLALGKHSGRAAFKDRAVTMGFTLTDEQLNEVFAEFKELADKKKEITEDDLFVLFTRQQLEQTETPIYDLESIQVQYGTNNVPTATVTSVTPEGETISVATTGAGSVEAIFNTLELLVKGDVHILDYQVSSIGKGRDALGQAIVNLNFNGTQLTGRGIAQDVLEASAKAYLNAINRQLVRESLEVQKEHAVKVVN</sequence>
<protein>
    <recommendedName>
        <fullName evidence="4 11">2-isopropylmalate synthase</fullName>
        <ecNumber evidence="3 11">2.3.3.13</ecNumber>
    </recommendedName>
    <alternativeName>
        <fullName evidence="11">Alpha-IPM synthase</fullName>
    </alternativeName>
    <alternativeName>
        <fullName evidence="11">Alpha-isopropylmalate synthase</fullName>
    </alternativeName>
</protein>
<dbReference type="InterPro" id="IPR054691">
    <property type="entry name" value="LeuA/HCS_post-cat"/>
</dbReference>
<reference evidence="13 14" key="1">
    <citation type="submission" date="2020-08" db="EMBL/GenBank/DDBJ databases">
        <title>A Genomic Blueprint of the Chicken Gut Microbiome.</title>
        <authorList>
            <person name="Gilroy R."/>
            <person name="Ravi A."/>
            <person name="Getino M."/>
            <person name="Pursley I."/>
            <person name="Horton D.L."/>
            <person name="Alikhan N.-F."/>
            <person name="Baker D."/>
            <person name="Gharbi K."/>
            <person name="Hall N."/>
            <person name="Watson M."/>
            <person name="Adriaenssens E.M."/>
            <person name="Foster-Nyarko E."/>
            <person name="Jarju S."/>
            <person name="Secka A."/>
            <person name="Antonio M."/>
            <person name="Oren A."/>
            <person name="Chaudhuri R."/>
            <person name="La Ragione R.M."/>
            <person name="Hildebrand F."/>
            <person name="Pallen M.J."/>
        </authorList>
    </citation>
    <scope>NUCLEOTIDE SEQUENCE [LARGE SCALE GENOMIC DNA]</scope>
    <source>
        <strain evidence="13 14">Sa3CUA8</strain>
    </source>
</reference>
<dbReference type="Pfam" id="PF00682">
    <property type="entry name" value="HMGL-like"/>
    <property type="match status" value="1"/>
</dbReference>
<dbReference type="NCBIfam" id="TIGR00973">
    <property type="entry name" value="leuA_bact"/>
    <property type="match status" value="1"/>
</dbReference>
<evidence type="ECO:0000256" key="1">
    <source>
        <dbReference type="ARBA" id="ARBA00004689"/>
    </source>
</evidence>
<proteinExistence type="inferred from homology"/>
<feature type="binding site" evidence="11">
    <location>
        <position position="13"/>
    </location>
    <ligand>
        <name>Mn(2+)</name>
        <dbReference type="ChEBI" id="CHEBI:29035"/>
    </ligand>
</feature>
<dbReference type="GO" id="GO:0003852">
    <property type="term" value="F:2-isopropylmalate synthase activity"/>
    <property type="evidence" value="ECO:0007669"/>
    <property type="project" value="UniProtKB-EC"/>
</dbReference>
<evidence type="ECO:0000256" key="8">
    <source>
        <dbReference type="ARBA" id="ARBA00022723"/>
    </source>
</evidence>
<dbReference type="Pfam" id="PF22617">
    <property type="entry name" value="HCS_D2"/>
    <property type="match status" value="1"/>
</dbReference>
<dbReference type="Gene3D" id="3.20.20.70">
    <property type="entry name" value="Aldolase class I"/>
    <property type="match status" value="1"/>
</dbReference>
<evidence type="ECO:0000313" key="14">
    <source>
        <dbReference type="Proteomes" id="UP000659496"/>
    </source>
</evidence>
<keyword evidence="9 11" id="KW-0464">Manganese</keyword>
<dbReference type="SUPFAM" id="SSF110921">
    <property type="entry name" value="2-isopropylmalate synthase LeuA, allosteric (dimerisation) domain"/>
    <property type="match status" value="1"/>
</dbReference>
<accession>A0ABR8PLH2</accession>
<comment type="subunit">
    <text evidence="11">Homodimer.</text>
</comment>
<keyword evidence="13" id="KW-0012">Acyltransferase</keyword>
<evidence type="ECO:0000259" key="12">
    <source>
        <dbReference type="PROSITE" id="PS50991"/>
    </source>
</evidence>
<keyword evidence="5 11" id="KW-0432">Leucine biosynthesis</keyword>
<comment type="catalytic activity">
    <reaction evidence="11">
        <text>3-methyl-2-oxobutanoate + acetyl-CoA + H2O = (2S)-2-isopropylmalate + CoA + H(+)</text>
        <dbReference type="Rhea" id="RHEA:21524"/>
        <dbReference type="ChEBI" id="CHEBI:1178"/>
        <dbReference type="ChEBI" id="CHEBI:11851"/>
        <dbReference type="ChEBI" id="CHEBI:15377"/>
        <dbReference type="ChEBI" id="CHEBI:15378"/>
        <dbReference type="ChEBI" id="CHEBI:57287"/>
        <dbReference type="ChEBI" id="CHEBI:57288"/>
        <dbReference type="EC" id="2.3.3.13"/>
    </reaction>
</comment>
<evidence type="ECO:0000256" key="2">
    <source>
        <dbReference type="ARBA" id="ARBA00009396"/>
    </source>
</evidence>
<evidence type="ECO:0000313" key="13">
    <source>
        <dbReference type="EMBL" id="MBD7909026.1"/>
    </source>
</evidence>
<keyword evidence="6 11" id="KW-0028">Amino-acid biosynthesis</keyword>
<dbReference type="Pfam" id="PF08502">
    <property type="entry name" value="LeuA_dimer"/>
    <property type="match status" value="1"/>
</dbReference>
<evidence type="ECO:0000256" key="9">
    <source>
        <dbReference type="ARBA" id="ARBA00023211"/>
    </source>
</evidence>
<keyword evidence="14" id="KW-1185">Reference proteome</keyword>
<organism evidence="13 14">
    <name type="scientific">Sporosarcina gallistercoris</name>
    <dbReference type="NCBI Taxonomy" id="2762245"/>
    <lineage>
        <taxon>Bacteria</taxon>
        <taxon>Bacillati</taxon>
        <taxon>Bacillota</taxon>
        <taxon>Bacilli</taxon>
        <taxon>Bacillales</taxon>
        <taxon>Caryophanaceae</taxon>
        <taxon>Sporosarcina</taxon>
    </lineage>
</organism>
<evidence type="ECO:0000256" key="6">
    <source>
        <dbReference type="ARBA" id="ARBA00022605"/>
    </source>
</evidence>
<dbReference type="SUPFAM" id="SSF51569">
    <property type="entry name" value="Aldolase"/>
    <property type="match status" value="1"/>
</dbReference>
<feature type="binding site" evidence="11">
    <location>
        <position position="203"/>
    </location>
    <ligand>
        <name>Mn(2+)</name>
        <dbReference type="ChEBI" id="CHEBI:29035"/>
    </ligand>
</feature>